<evidence type="ECO:0000313" key="2">
    <source>
        <dbReference type="Proteomes" id="UP000679575"/>
    </source>
</evidence>
<keyword evidence="2" id="KW-1185">Reference proteome</keyword>
<dbReference type="Pfam" id="PF05742">
    <property type="entry name" value="TANGO2"/>
    <property type="match status" value="1"/>
</dbReference>
<proteinExistence type="predicted"/>
<dbReference type="PANTHER" id="PTHR17985">
    <property type="entry name" value="SER/THR-RICH PROTEIN T10 IN DGCR REGION"/>
    <property type="match status" value="1"/>
</dbReference>
<dbReference type="PANTHER" id="PTHR17985:SF8">
    <property type="entry name" value="TRANSPORT AND GOLGI ORGANIZATION PROTEIN 2 HOMOLOG"/>
    <property type="match status" value="1"/>
</dbReference>
<reference evidence="1 2" key="1">
    <citation type="submission" date="2021-04" db="EMBL/GenBank/DDBJ databases">
        <title>Novel species identification of genus Shewanella.</title>
        <authorList>
            <person name="Liu G."/>
        </authorList>
    </citation>
    <scope>NUCLEOTIDE SEQUENCE [LARGE SCALE GENOMIC DNA]</scope>
    <source>
        <strain evidence="1 2">FJAT-54481</strain>
    </source>
</reference>
<gene>
    <name evidence="1" type="ORF">KDN34_16880</name>
</gene>
<name>A0ABX7YZI6_9GAMM</name>
<sequence>MCILFVALQQHPDYPLILCANRDEYHHRPSQAAHFWPPQQQLLAGKDLSAGGSWLGVNRQGTLAAITNIRAPHLLRDNCRSRGELVIRALSQSVSPQWLQQHRQDYNPFNLLYGDADHLYCYNSLGENLQPLTPGFHAISNGALDDIWPKMARGTQALQQKIVGAAPLDYATLLDIMQDDTEAESAQLPDTGIDSEWERKLSAIFIRHPQYGTRSTSLLLQNHAGEIHFHEVRYNSDGKVLGQESFHFAISG</sequence>
<dbReference type="InterPro" id="IPR008551">
    <property type="entry name" value="TANGO2"/>
</dbReference>
<protein>
    <submittedName>
        <fullName evidence="1">NRDE family protein</fullName>
    </submittedName>
</protein>
<dbReference type="Proteomes" id="UP000679575">
    <property type="component" value="Chromosome"/>
</dbReference>
<evidence type="ECO:0000313" key="1">
    <source>
        <dbReference type="EMBL" id="QUN07711.1"/>
    </source>
</evidence>
<organism evidence="1 2">
    <name type="scientific">Shewanella yunxiaonensis</name>
    <dbReference type="NCBI Taxonomy" id="2829809"/>
    <lineage>
        <taxon>Bacteria</taxon>
        <taxon>Pseudomonadati</taxon>
        <taxon>Pseudomonadota</taxon>
        <taxon>Gammaproteobacteria</taxon>
        <taxon>Alteromonadales</taxon>
        <taxon>Shewanellaceae</taxon>
        <taxon>Shewanella</taxon>
    </lineage>
</organism>
<dbReference type="EMBL" id="CP073587">
    <property type="protein sequence ID" value="QUN07711.1"/>
    <property type="molecule type" value="Genomic_DNA"/>
</dbReference>
<dbReference type="RefSeq" id="WP_212596707.1">
    <property type="nucleotide sequence ID" value="NZ_CP073587.1"/>
</dbReference>
<accession>A0ABX7YZI6</accession>